<feature type="binding site" evidence="10">
    <location>
        <position position="264"/>
    </location>
    <ligand>
        <name>substrate</name>
        <note>ligand shared with subunit alpha</note>
    </ligand>
</feature>
<feature type="binding site" evidence="10">
    <location>
        <position position="199"/>
    </location>
    <ligand>
        <name>Mg(2+)</name>
        <dbReference type="ChEBI" id="CHEBI:18420"/>
    </ligand>
</feature>
<dbReference type="GO" id="GO:0004776">
    <property type="term" value="F:succinate-CoA ligase (GDP-forming) activity"/>
    <property type="evidence" value="ECO:0007669"/>
    <property type="project" value="RHEA"/>
</dbReference>
<feature type="binding site" evidence="10">
    <location>
        <position position="213"/>
    </location>
    <ligand>
        <name>Mg(2+)</name>
        <dbReference type="ChEBI" id="CHEBI:18420"/>
    </ligand>
</feature>
<dbReference type="SUPFAM" id="SSF52210">
    <property type="entry name" value="Succinyl-CoA synthetase domains"/>
    <property type="match status" value="1"/>
</dbReference>
<name>A0A640WAM5_9GAMM</name>
<dbReference type="InterPro" id="IPR017866">
    <property type="entry name" value="Succ-CoA_synthase_bsu_CS"/>
</dbReference>
<dbReference type="FunFam" id="3.40.50.261:FF:000001">
    <property type="entry name" value="Succinate--CoA ligase [ADP-forming] subunit beta"/>
    <property type="match status" value="1"/>
</dbReference>
<keyword evidence="7 10" id="KW-0460">Magnesium</keyword>
<evidence type="ECO:0000313" key="13">
    <source>
        <dbReference type="Proteomes" id="UP000466024"/>
    </source>
</evidence>
<organism evidence="12 13">
    <name type="scientific">Salinicola corii</name>
    <dbReference type="NCBI Taxonomy" id="2606937"/>
    <lineage>
        <taxon>Bacteria</taxon>
        <taxon>Pseudomonadati</taxon>
        <taxon>Pseudomonadota</taxon>
        <taxon>Gammaproteobacteria</taxon>
        <taxon>Oceanospirillales</taxon>
        <taxon>Halomonadaceae</taxon>
        <taxon>Salinicola</taxon>
    </lineage>
</organism>
<dbReference type="AlphaFoldDB" id="A0A640WAM5"/>
<evidence type="ECO:0000259" key="11">
    <source>
        <dbReference type="PROSITE" id="PS50975"/>
    </source>
</evidence>
<dbReference type="InterPro" id="IPR005811">
    <property type="entry name" value="SUCC_ACL_C"/>
</dbReference>
<sequence length="388" mass="41578">MNLHEYQGKQLFADYGLPVSKGFAVDTPDEAAQACKKIGGDKWVVKAQVHAGGRGKAGGVKLIKSPEEAKAFAEQWLGKNLVTYQTDEKGQPVAKILVENCTDIASELYLGAVVDRATRRVVFMASTEGGVEIEKVAEETPEKILKAEIDPLVGAQPYQARELAFQLGLNKDQIKQFTKIFLGLSKLFHDKDLALLEINPLVITDEGNLHCLDAKINLDANAMYRHPDLQAMRDPSQEDEREAHAQEWELNYVALDGNIGCMVNGAGLAMGTMDIVNLNGGSPANFLDVGGGATKERVAEAFKIILSDTNVKAVLVNIFGGIVRCDMIAEGIIGAVEQVGVNVPVVVRLEGNNAELGAEKLASSGLNIIAATSLTDAAQQVVKAAEGK</sequence>
<dbReference type="HAMAP" id="MF_00558">
    <property type="entry name" value="Succ_CoA_beta"/>
    <property type="match status" value="1"/>
</dbReference>
<keyword evidence="2 10" id="KW-0816">Tricarboxylic acid cycle</keyword>
<feature type="binding site" evidence="10">
    <location>
        <position position="102"/>
    </location>
    <ligand>
        <name>ATP</name>
        <dbReference type="ChEBI" id="CHEBI:30616"/>
    </ligand>
</feature>
<dbReference type="InterPro" id="IPR011761">
    <property type="entry name" value="ATP-grasp"/>
</dbReference>
<dbReference type="PIRSF" id="PIRSF001554">
    <property type="entry name" value="SucCS_beta"/>
    <property type="match status" value="1"/>
</dbReference>
<evidence type="ECO:0000313" key="12">
    <source>
        <dbReference type="EMBL" id="KAA0016224.1"/>
    </source>
</evidence>
<dbReference type="PROSITE" id="PS01217">
    <property type="entry name" value="SUCCINYL_COA_LIG_3"/>
    <property type="match status" value="1"/>
</dbReference>
<keyword evidence="3 10" id="KW-0436">Ligase</keyword>
<evidence type="ECO:0000256" key="8">
    <source>
        <dbReference type="ARBA" id="ARBA00050563"/>
    </source>
</evidence>
<comment type="subunit">
    <text evidence="10">Heterotetramer of two alpha and two beta subunits.</text>
</comment>
<feature type="domain" description="ATP-grasp" evidence="11">
    <location>
        <begin position="9"/>
        <end position="229"/>
    </location>
</feature>
<comment type="catalytic activity">
    <reaction evidence="9">
        <text>GTP + succinate + CoA = succinyl-CoA + GDP + phosphate</text>
        <dbReference type="Rhea" id="RHEA:22120"/>
        <dbReference type="ChEBI" id="CHEBI:30031"/>
        <dbReference type="ChEBI" id="CHEBI:37565"/>
        <dbReference type="ChEBI" id="CHEBI:43474"/>
        <dbReference type="ChEBI" id="CHEBI:57287"/>
        <dbReference type="ChEBI" id="CHEBI:57292"/>
        <dbReference type="ChEBI" id="CHEBI:58189"/>
    </reaction>
    <physiologicalReaction direction="right-to-left" evidence="9">
        <dbReference type="Rhea" id="RHEA:22122"/>
    </physiologicalReaction>
</comment>
<comment type="pathway">
    <text evidence="10">Carbohydrate metabolism; tricarboxylic acid cycle; succinate from succinyl-CoA (ligase route): step 1/1.</text>
</comment>
<dbReference type="FunFam" id="3.30.470.20:FF:000002">
    <property type="entry name" value="Succinate--CoA ligase [ADP-forming] subunit beta"/>
    <property type="match status" value="1"/>
</dbReference>
<dbReference type="PANTHER" id="PTHR11815:SF10">
    <property type="entry name" value="SUCCINATE--COA LIGASE [GDP-FORMING] SUBUNIT BETA, MITOCHONDRIAL"/>
    <property type="match status" value="1"/>
</dbReference>
<evidence type="ECO:0000256" key="10">
    <source>
        <dbReference type="HAMAP-Rule" id="MF_00558"/>
    </source>
</evidence>
<evidence type="ECO:0000256" key="3">
    <source>
        <dbReference type="ARBA" id="ARBA00022598"/>
    </source>
</evidence>
<comment type="function">
    <text evidence="10">Succinyl-CoA synthetase functions in the citric acid cycle (TCA), coupling the hydrolysis of succinyl-CoA to the synthesis of either ATP or GTP and thus represents the only step of substrate-level phosphorylation in the TCA. The beta subunit provides nucleotide specificity of the enzyme and binds the substrate succinate, while the binding sites for coenzyme A and phosphate are found in the alpha subunit.</text>
</comment>
<dbReference type="GO" id="GO:0000287">
    <property type="term" value="F:magnesium ion binding"/>
    <property type="evidence" value="ECO:0007669"/>
    <property type="project" value="UniProtKB-UniRule"/>
</dbReference>
<dbReference type="NCBIfam" id="TIGR01016">
    <property type="entry name" value="sucCoAbeta"/>
    <property type="match status" value="1"/>
</dbReference>
<comment type="cofactor">
    <cofactor evidence="10">
        <name>Mg(2+)</name>
        <dbReference type="ChEBI" id="CHEBI:18420"/>
    </cofactor>
    <text evidence="10">Binds 1 Mg(2+) ion per subunit.</text>
</comment>
<dbReference type="InterPro" id="IPR005809">
    <property type="entry name" value="Succ_CoA_ligase-like_bsu"/>
</dbReference>
<comment type="caution">
    <text evidence="12">The sequence shown here is derived from an EMBL/GenBank/DDBJ whole genome shotgun (WGS) entry which is preliminary data.</text>
</comment>
<dbReference type="Pfam" id="PF00549">
    <property type="entry name" value="Ligase_CoA"/>
    <property type="match status" value="1"/>
</dbReference>
<comment type="catalytic activity">
    <reaction evidence="8">
        <text>succinate + ATP + CoA = succinyl-CoA + ADP + phosphate</text>
        <dbReference type="Rhea" id="RHEA:17661"/>
        <dbReference type="ChEBI" id="CHEBI:30031"/>
        <dbReference type="ChEBI" id="CHEBI:30616"/>
        <dbReference type="ChEBI" id="CHEBI:43474"/>
        <dbReference type="ChEBI" id="CHEBI:57287"/>
        <dbReference type="ChEBI" id="CHEBI:57292"/>
        <dbReference type="ChEBI" id="CHEBI:456216"/>
        <dbReference type="EC" id="6.2.1.5"/>
    </reaction>
    <physiologicalReaction direction="right-to-left" evidence="8">
        <dbReference type="Rhea" id="RHEA:17663"/>
    </physiologicalReaction>
</comment>
<evidence type="ECO:0000256" key="2">
    <source>
        <dbReference type="ARBA" id="ARBA00022532"/>
    </source>
</evidence>
<reference evidence="12 13" key="1">
    <citation type="submission" date="2019-08" db="EMBL/GenBank/DDBJ databases">
        <title>Bioinformatics analysis of the strain L3 and L5.</title>
        <authorList>
            <person name="Li X."/>
        </authorList>
    </citation>
    <scope>NUCLEOTIDE SEQUENCE [LARGE SCALE GENOMIC DNA]</scope>
    <source>
        <strain evidence="12 13">L3</strain>
    </source>
</reference>
<dbReference type="PROSITE" id="PS50975">
    <property type="entry name" value="ATP_GRASP"/>
    <property type="match status" value="1"/>
</dbReference>
<dbReference type="InterPro" id="IPR013815">
    <property type="entry name" value="ATP_grasp_subdomain_1"/>
</dbReference>
<dbReference type="PANTHER" id="PTHR11815">
    <property type="entry name" value="SUCCINYL-COA SYNTHETASE BETA CHAIN"/>
    <property type="match status" value="1"/>
</dbReference>
<keyword evidence="5 10" id="KW-0547">Nucleotide-binding</keyword>
<dbReference type="EC" id="6.2.1.5" evidence="10"/>
<dbReference type="GO" id="GO:0005524">
    <property type="term" value="F:ATP binding"/>
    <property type="evidence" value="ECO:0007669"/>
    <property type="project" value="UniProtKB-UniRule"/>
</dbReference>
<keyword evidence="13" id="KW-1185">Reference proteome</keyword>
<proteinExistence type="inferred from homology"/>
<dbReference type="GO" id="GO:0006104">
    <property type="term" value="P:succinyl-CoA metabolic process"/>
    <property type="evidence" value="ECO:0007669"/>
    <property type="project" value="TreeGrafter"/>
</dbReference>
<dbReference type="Gene3D" id="3.40.50.261">
    <property type="entry name" value="Succinyl-CoA synthetase domains"/>
    <property type="match status" value="1"/>
</dbReference>
<comment type="similarity">
    <text evidence="1 10">Belongs to the succinate/malate CoA ligase beta subunit family.</text>
</comment>
<feature type="binding site" evidence="10">
    <location>
        <begin position="53"/>
        <end position="55"/>
    </location>
    <ligand>
        <name>ATP</name>
        <dbReference type="ChEBI" id="CHEBI:30616"/>
    </ligand>
</feature>
<dbReference type="GO" id="GO:0005829">
    <property type="term" value="C:cytosol"/>
    <property type="evidence" value="ECO:0007669"/>
    <property type="project" value="TreeGrafter"/>
</dbReference>
<evidence type="ECO:0000256" key="5">
    <source>
        <dbReference type="ARBA" id="ARBA00022741"/>
    </source>
</evidence>
<dbReference type="Pfam" id="PF08442">
    <property type="entry name" value="ATP-grasp_2"/>
    <property type="match status" value="1"/>
</dbReference>
<evidence type="ECO:0000256" key="1">
    <source>
        <dbReference type="ARBA" id="ARBA00009182"/>
    </source>
</evidence>
<accession>A0A640WAM5</accession>
<dbReference type="Gene3D" id="3.30.1490.20">
    <property type="entry name" value="ATP-grasp fold, A domain"/>
    <property type="match status" value="1"/>
</dbReference>
<dbReference type="UniPathway" id="UPA00223">
    <property type="reaction ID" value="UER00999"/>
</dbReference>
<dbReference type="InterPro" id="IPR013650">
    <property type="entry name" value="ATP-grasp_succ-CoA_synth-type"/>
</dbReference>
<evidence type="ECO:0000256" key="6">
    <source>
        <dbReference type="ARBA" id="ARBA00022840"/>
    </source>
</evidence>
<evidence type="ECO:0000256" key="7">
    <source>
        <dbReference type="ARBA" id="ARBA00022842"/>
    </source>
</evidence>
<keyword evidence="6 10" id="KW-0067">ATP-binding</keyword>
<dbReference type="Proteomes" id="UP000466024">
    <property type="component" value="Unassembled WGS sequence"/>
</dbReference>
<dbReference type="Gene3D" id="3.30.470.20">
    <property type="entry name" value="ATP-grasp fold, B domain"/>
    <property type="match status" value="1"/>
</dbReference>
<feature type="binding site" evidence="10">
    <location>
        <position position="99"/>
    </location>
    <ligand>
        <name>ATP</name>
        <dbReference type="ChEBI" id="CHEBI:30616"/>
    </ligand>
</feature>
<dbReference type="NCBIfam" id="NF001913">
    <property type="entry name" value="PRK00696.1"/>
    <property type="match status" value="1"/>
</dbReference>
<dbReference type="FunFam" id="3.30.1490.20:FF:000002">
    <property type="entry name" value="Succinate--CoA ligase [ADP-forming] subunit beta"/>
    <property type="match status" value="1"/>
</dbReference>
<dbReference type="SUPFAM" id="SSF56059">
    <property type="entry name" value="Glutathione synthetase ATP-binding domain-like"/>
    <property type="match status" value="1"/>
</dbReference>
<evidence type="ECO:0000256" key="4">
    <source>
        <dbReference type="ARBA" id="ARBA00022723"/>
    </source>
</evidence>
<keyword evidence="4 10" id="KW-0479">Metal-binding</keyword>
<dbReference type="GO" id="GO:0006099">
    <property type="term" value="P:tricarboxylic acid cycle"/>
    <property type="evidence" value="ECO:0007669"/>
    <property type="project" value="UniProtKB-UniRule"/>
</dbReference>
<dbReference type="GO" id="GO:0004775">
    <property type="term" value="F:succinate-CoA ligase (ADP-forming) activity"/>
    <property type="evidence" value="ECO:0007669"/>
    <property type="project" value="UniProtKB-UniRule"/>
</dbReference>
<protein>
    <recommendedName>
        <fullName evidence="10">Succinate--CoA ligase [ADP-forming] subunit beta</fullName>
        <ecNumber evidence="10">6.2.1.5</ecNumber>
    </recommendedName>
    <alternativeName>
        <fullName evidence="10">Succinyl-CoA synthetase subunit beta</fullName>
        <shortName evidence="10">SCS-beta</shortName>
    </alternativeName>
</protein>
<dbReference type="RefSeq" id="WP_110600705.1">
    <property type="nucleotide sequence ID" value="NZ_VTPX01000012.1"/>
</dbReference>
<feature type="binding site" evidence="10">
    <location>
        <position position="46"/>
    </location>
    <ligand>
        <name>ATP</name>
        <dbReference type="ChEBI" id="CHEBI:30616"/>
    </ligand>
</feature>
<feature type="binding site" evidence="10">
    <location>
        <position position="107"/>
    </location>
    <ligand>
        <name>ATP</name>
        <dbReference type="ChEBI" id="CHEBI:30616"/>
    </ligand>
</feature>
<evidence type="ECO:0000256" key="9">
    <source>
        <dbReference type="ARBA" id="ARBA00052891"/>
    </source>
</evidence>
<dbReference type="EMBL" id="VTPX01000012">
    <property type="protein sequence ID" value="KAA0016224.1"/>
    <property type="molecule type" value="Genomic_DNA"/>
</dbReference>
<dbReference type="GO" id="GO:0042709">
    <property type="term" value="C:succinate-CoA ligase complex"/>
    <property type="evidence" value="ECO:0007669"/>
    <property type="project" value="TreeGrafter"/>
</dbReference>
<dbReference type="InterPro" id="IPR016102">
    <property type="entry name" value="Succinyl-CoA_synth-like"/>
</dbReference>
<gene>
    <name evidence="10 12" type="primary">sucC</name>
    <name evidence="12" type="ORF">F0A16_17435</name>
</gene>
<feature type="binding site" evidence="10">
    <location>
        <begin position="321"/>
        <end position="323"/>
    </location>
    <ligand>
        <name>substrate</name>
        <note>ligand shared with subunit alpha</note>
    </ligand>
</feature>